<dbReference type="PANTHER" id="PTHR24107:SF2">
    <property type="entry name" value="NLR FAMILY CARD DOMAIN CONTAINING 3"/>
    <property type="match status" value="1"/>
</dbReference>
<dbReference type="SUPFAM" id="SSF52047">
    <property type="entry name" value="RNI-like"/>
    <property type="match status" value="1"/>
</dbReference>
<evidence type="ECO:0000256" key="2">
    <source>
        <dbReference type="ARBA" id="ARBA00022490"/>
    </source>
</evidence>
<evidence type="ECO:0008006" key="7">
    <source>
        <dbReference type="Google" id="ProtNLM"/>
    </source>
</evidence>
<dbReference type="SMART" id="SM00368">
    <property type="entry name" value="LRR_RI"/>
    <property type="match status" value="7"/>
</dbReference>
<sequence length="858" mass="95957">MEETQSFCLTGMTKIENIPIHHADGQNVIYWKDIKQAFPGVRHVKNGEVAVTMVKDSKGLRIMPCRIKHCPGVVLDVVLSTTVEHGQSNPSAALVRMGVTDAIDDALIADKAVDALQVVATPSVTSISEAKSSFQQVVKLALKKAQVFKIEQQLISSLDPVIQKKVRAFLLARDMSVQAHNVGCVEESERLRNESNGHFQEMKEIMAKNADAAAHTARLMEIKQDKLNAKLDELNAKLNAKQDEIKQLQIQGAKSMEAKQDELNAKQDEVRQMQIQARVNMKKMRDELMGQFSVLQSRVEAVLTQTYELHEYPIPRLFVVLPQDPSRWDTMDPFSNKFRLYFLCECGEHTKSIDSRTEIHFAKHEGYEITRPTEFFRLYGSHVFAILKMLQFGISVAGVVVPTISHLVRADVIEQAATYLQVLKDIEPMMNPIINWMDNVSANEGEAVDEFAKQLMNKEALAGADLRKLDTFLKTKDDDKVLGDLYRTVTDNGHVKWVCIDHYNEKYRDSTAKDFNRMLHSVGGSFDKSIGRVEVALPTRVLAEEFFSALGKARSVYELDIVFDWACSTSDLELLEGALKISTRVSILQLDLQQFQTSKLLPTSSQYGVLFRFPEILSLKTIHIVLPKEYIKRLRFLPKTAARPCKSSFELVTGRIGENEVRRLAEMLKTNSTLTILDLYGNSIGYDGAQALAKALMTNKTLTTLDLKDNRIGDNGVQALSEALETNKTLTTLYLKDNRIGDNGAQALAEALKTNTTLTTLDLQSNEIWFKGMFAFSEALKTNNTLTTLDLQNNRIGDNVAQALAEVLKTNKPLTILDLKDNRIGDDGAQALAEALKTNTTLTTLDLRGNGIRDDGAQ</sequence>
<dbReference type="Proteomes" id="UP000726737">
    <property type="component" value="Unassembled WGS sequence"/>
</dbReference>
<dbReference type="GO" id="GO:0005856">
    <property type="term" value="C:cytoskeleton"/>
    <property type="evidence" value="ECO:0007669"/>
    <property type="project" value="UniProtKB-SubCell"/>
</dbReference>
<proteinExistence type="predicted"/>
<accession>A0A9P6PGD1</accession>
<dbReference type="InterPro" id="IPR001611">
    <property type="entry name" value="Leu-rich_rpt"/>
</dbReference>
<keyword evidence="2" id="KW-0963">Cytoplasm</keyword>
<evidence type="ECO:0000313" key="5">
    <source>
        <dbReference type="EMBL" id="KAG0247462.1"/>
    </source>
</evidence>
<comment type="caution">
    <text evidence="5">The sequence shown here is derived from an EMBL/GenBank/DDBJ whole genome shotgun (WGS) entry which is preliminary data.</text>
</comment>
<gene>
    <name evidence="5" type="ORF">BG011_001448</name>
</gene>
<dbReference type="OrthoDB" id="2444617at2759"/>
<keyword evidence="3" id="KW-0206">Cytoskeleton</keyword>
<evidence type="ECO:0000256" key="3">
    <source>
        <dbReference type="ARBA" id="ARBA00023212"/>
    </source>
</evidence>
<dbReference type="EMBL" id="JAAAJA010001381">
    <property type="protein sequence ID" value="KAG0247462.1"/>
    <property type="molecule type" value="Genomic_DNA"/>
</dbReference>
<feature type="non-terminal residue" evidence="5">
    <location>
        <position position="1"/>
    </location>
</feature>
<dbReference type="AlphaFoldDB" id="A0A9P6PGD1"/>
<comment type="subcellular location">
    <subcellularLocation>
        <location evidence="1">Cytoplasm</location>
        <location evidence="1">Cytoskeleton</location>
    </subcellularLocation>
</comment>
<evidence type="ECO:0000256" key="4">
    <source>
        <dbReference type="SAM" id="Coils"/>
    </source>
</evidence>
<feature type="coiled-coil region" evidence="4">
    <location>
        <begin position="217"/>
        <end position="276"/>
    </location>
</feature>
<dbReference type="InterPro" id="IPR052410">
    <property type="entry name" value="DRC5"/>
</dbReference>
<dbReference type="Pfam" id="PF13516">
    <property type="entry name" value="LRR_6"/>
    <property type="match status" value="7"/>
</dbReference>
<keyword evidence="4" id="KW-0175">Coiled coil</keyword>
<evidence type="ECO:0000256" key="1">
    <source>
        <dbReference type="ARBA" id="ARBA00004245"/>
    </source>
</evidence>
<name>A0A9P6PGD1_9FUNG</name>
<dbReference type="SMART" id="SM00365">
    <property type="entry name" value="LRR_SD22"/>
    <property type="match status" value="6"/>
</dbReference>
<dbReference type="Gene3D" id="3.80.10.10">
    <property type="entry name" value="Ribonuclease Inhibitor"/>
    <property type="match status" value="2"/>
</dbReference>
<organism evidence="5 6">
    <name type="scientific">Mortierella polycephala</name>
    <dbReference type="NCBI Taxonomy" id="41804"/>
    <lineage>
        <taxon>Eukaryota</taxon>
        <taxon>Fungi</taxon>
        <taxon>Fungi incertae sedis</taxon>
        <taxon>Mucoromycota</taxon>
        <taxon>Mortierellomycotina</taxon>
        <taxon>Mortierellomycetes</taxon>
        <taxon>Mortierellales</taxon>
        <taxon>Mortierellaceae</taxon>
        <taxon>Mortierella</taxon>
    </lineage>
</organism>
<dbReference type="PANTHER" id="PTHR24107">
    <property type="entry name" value="YNEIN REGULATORY COMPLEX SUBUNIT 5"/>
    <property type="match status" value="1"/>
</dbReference>
<keyword evidence="6" id="KW-1185">Reference proteome</keyword>
<protein>
    <recommendedName>
        <fullName evidence="7">RNI-like protein</fullName>
    </recommendedName>
</protein>
<evidence type="ECO:0000313" key="6">
    <source>
        <dbReference type="Proteomes" id="UP000726737"/>
    </source>
</evidence>
<reference evidence="5" key="1">
    <citation type="journal article" date="2020" name="Fungal Divers.">
        <title>Resolving the Mortierellaceae phylogeny through synthesis of multi-gene phylogenetics and phylogenomics.</title>
        <authorList>
            <person name="Vandepol N."/>
            <person name="Liber J."/>
            <person name="Desiro A."/>
            <person name="Na H."/>
            <person name="Kennedy M."/>
            <person name="Barry K."/>
            <person name="Grigoriev I.V."/>
            <person name="Miller A.N."/>
            <person name="O'Donnell K."/>
            <person name="Stajich J.E."/>
            <person name="Bonito G."/>
        </authorList>
    </citation>
    <scope>NUCLEOTIDE SEQUENCE</scope>
    <source>
        <strain evidence="5">KOD948</strain>
    </source>
</reference>
<dbReference type="InterPro" id="IPR032675">
    <property type="entry name" value="LRR_dom_sf"/>
</dbReference>